<comment type="caution">
    <text evidence="2">The sequence shown here is derived from an EMBL/GenBank/DDBJ whole genome shotgun (WGS) entry which is preliminary data.</text>
</comment>
<dbReference type="PANTHER" id="PTHR33782">
    <property type="entry name" value="OS01G0121600 PROTEIN"/>
    <property type="match status" value="1"/>
</dbReference>
<keyword evidence="3" id="KW-1185">Reference proteome</keyword>
<reference evidence="2 3" key="1">
    <citation type="submission" date="2021-09" db="EMBL/GenBank/DDBJ databases">
        <title>Genomic insights and catalytic innovation underlie evolution of tropane alkaloids biosynthesis.</title>
        <authorList>
            <person name="Wang Y.-J."/>
            <person name="Tian T."/>
            <person name="Huang J.-P."/>
            <person name="Huang S.-X."/>
        </authorList>
    </citation>
    <scope>NUCLEOTIDE SEQUENCE [LARGE SCALE GENOMIC DNA]</scope>
    <source>
        <strain evidence="2">KIB-2018</strain>
        <tissue evidence="2">Leaf</tissue>
    </source>
</reference>
<sequence length="165" mass="19032">MESTKFCSSSAPSFPILPFPSTSTKSDSRKMRSDWNRKRATGGMVSAATRRDHYNSHFQWNAGQSMVDESMIVLRKRIHEMKMIERNYEPPVEWMEWEKQCYASYDEFVCKFVGYLQSRLMNSRPSVALLMLFLVSVSIPVSTVTIGLRLMEVAHHLLSAVYHPS</sequence>
<keyword evidence="1" id="KW-0812">Transmembrane</keyword>
<proteinExistence type="predicted"/>
<keyword evidence="1" id="KW-1133">Transmembrane helix</keyword>
<dbReference type="PANTHER" id="PTHR33782:SF13">
    <property type="entry name" value="BY GENSCAN AND GENEFINDER"/>
    <property type="match status" value="1"/>
</dbReference>
<keyword evidence="1" id="KW-0472">Membrane</keyword>
<evidence type="ECO:0000256" key="1">
    <source>
        <dbReference type="SAM" id="Phobius"/>
    </source>
</evidence>
<name>A0AAV8T4L2_9ROSI</name>
<accession>A0AAV8T4L2</accession>
<evidence type="ECO:0000313" key="3">
    <source>
        <dbReference type="Proteomes" id="UP001159364"/>
    </source>
</evidence>
<dbReference type="Proteomes" id="UP001159364">
    <property type="component" value="Linkage Group LG06"/>
</dbReference>
<protein>
    <submittedName>
        <fullName evidence="2">Uncharacterized protein</fullName>
    </submittedName>
</protein>
<feature type="transmembrane region" description="Helical" evidence="1">
    <location>
        <begin position="127"/>
        <end position="148"/>
    </location>
</feature>
<gene>
    <name evidence="2" type="ORF">K2173_001370</name>
</gene>
<evidence type="ECO:0000313" key="2">
    <source>
        <dbReference type="EMBL" id="KAJ8761314.1"/>
    </source>
</evidence>
<dbReference type="AlphaFoldDB" id="A0AAV8T4L2"/>
<organism evidence="2 3">
    <name type="scientific">Erythroxylum novogranatense</name>
    <dbReference type="NCBI Taxonomy" id="1862640"/>
    <lineage>
        <taxon>Eukaryota</taxon>
        <taxon>Viridiplantae</taxon>
        <taxon>Streptophyta</taxon>
        <taxon>Embryophyta</taxon>
        <taxon>Tracheophyta</taxon>
        <taxon>Spermatophyta</taxon>
        <taxon>Magnoliopsida</taxon>
        <taxon>eudicotyledons</taxon>
        <taxon>Gunneridae</taxon>
        <taxon>Pentapetalae</taxon>
        <taxon>rosids</taxon>
        <taxon>fabids</taxon>
        <taxon>Malpighiales</taxon>
        <taxon>Erythroxylaceae</taxon>
        <taxon>Erythroxylum</taxon>
    </lineage>
</organism>
<dbReference type="EMBL" id="JAIWQS010000006">
    <property type="protein sequence ID" value="KAJ8761314.1"/>
    <property type="molecule type" value="Genomic_DNA"/>
</dbReference>